<keyword evidence="2" id="KW-1185">Reference proteome</keyword>
<dbReference type="Proteomes" id="UP000828941">
    <property type="component" value="Chromosome 1"/>
</dbReference>
<protein>
    <submittedName>
        <fullName evidence="1">Uncharacterized protein</fullName>
    </submittedName>
</protein>
<dbReference type="EMBL" id="CM039426">
    <property type="protein sequence ID" value="KAI4357707.1"/>
    <property type="molecule type" value="Genomic_DNA"/>
</dbReference>
<sequence length="411" mass="45428">MMMMASLNSSCFTSLHLNERERSFGCEGVDRQSMFGVRKLCWWDKLCTEQRIPLSKQYAMRGGTGESSYAQNSSFQGMGVEIAEELLKEQIVEKLDVKQICSGSSLSFSIADFGCAAGPNTFLAVKAIIDSLELKLKSEGLQEAEYQVFFNDTASNDFNTLINSLPLGRQYYAAAVPGSFHDIVLPKGSIHCGYSSFAANWLSKAPKSVSEKGSLAWNEGLIHYPYTAEKRETIQAYSAQFGEDIESFLQARAHEFVGGGVMALVFTGVPDGAIFSQTTIGREFQLLGFCFSDMAKMGLISNEAVDSFNLPLYFPYMKELEAVIKKNGQFSIEKKEKLSIPTDGVVTEAYIRGSALRLRSALEEVITKHFGSEIIDELFSRLDKKVKECAALFSGPDAIPTTMLVLILKRN</sequence>
<gene>
    <name evidence="1" type="ORF">L6164_001640</name>
</gene>
<evidence type="ECO:0000313" key="1">
    <source>
        <dbReference type="EMBL" id="KAI4357707.1"/>
    </source>
</evidence>
<organism evidence="1 2">
    <name type="scientific">Bauhinia variegata</name>
    <name type="common">Purple orchid tree</name>
    <name type="synonym">Phanera variegata</name>
    <dbReference type="NCBI Taxonomy" id="167791"/>
    <lineage>
        <taxon>Eukaryota</taxon>
        <taxon>Viridiplantae</taxon>
        <taxon>Streptophyta</taxon>
        <taxon>Embryophyta</taxon>
        <taxon>Tracheophyta</taxon>
        <taxon>Spermatophyta</taxon>
        <taxon>Magnoliopsida</taxon>
        <taxon>eudicotyledons</taxon>
        <taxon>Gunneridae</taxon>
        <taxon>Pentapetalae</taxon>
        <taxon>rosids</taxon>
        <taxon>fabids</taxon>
        <taxon>Fabales</taxon>
        <taxon>Fabaceae</taxon>
        <taxon>Cercidoideae</taxon>
        <taxon>Cercideae</taxon>
        <taxon>Bauhiniinae</taxon>
        <taxon>Bauhinia</taxon>
    </lineage>
</organism>
<accession>A0ACB9QCH8</accession>
<name>A0ACB9QCH8_BAUVA</name>
<reference evidence="1 2" key="1">
    <citation type="journal article" date="2022" name="DNA Res.">
        <title>Chromosomal-level genome assembly of the orchid tree Bauhinia variegata (Leguminosae; Cercidoideae) supports the allotetraploid origin hypothesis of Bauhinia.</title>
        <authorList>
            <person name="Zhong Y."/>
            <person name="Chen Y."/>
            <person name="Zheng D."/>
            <person name="Pang J."/>
            <person name="Liu Y."/>
            <person name="Luo S."/>
            <person name="Meng S."/>
            <person name="Qian L."/>
            <person name="Wei D."/>
            <person name="Dai S."/>
            <person name="Zhou R."/>
        </authorList>
    </citation>
    <scope>NUCLEOTIDE SEQUENCE [LARGE SCALE GENOMIC DNA]</scope>
    <source>
        <strain evidence="1">BV-YZ2020</strain>
    </source>
</reference>
<evidence type="ECO:0000313" key="2">
    <source>
        <dbReference type="Proteomes" id="UP000828941"/>
    </source>
</evidence>
<proteinExistence type="predicted"/>
<comment type="caution">
    <text evidence="1">The sequence shown here is derived from an EMBL/GenBank/DDBJ whole genome shotgun (WGS) entry which is preliminary data.</text>
</comment>